<dbReference type="EMBL" id="UFQT01002157">
    <property type="protein sequence ID" value="SSX32799.1"/>
    <property type="molecule type" value="Genomic_DNA"/>
</dbReference>
<sequence>MRERKKRKNCRPTTKNKNTFSHITNSSHFELKKISQLLIKIARGIHCSMKITMRVPYHLTSCILIGVTKNSIFVVCYSMQSIAYREDYNDCHGPRDGNGAPIQDDTQNYTVINGYQNATHTVIQFKRALETCDPDDVVITNPAILLTQRNRRHEHPQFSHLFINRRVM</sequence>
<dbReference type="AlphaFoldDB" id="A0A336LA30"/>
<reference evidence="3" key="2">
    <citation type="submission" date="2018-07" db="EMBL/GenBank/DDBJ databases">
        <authorList>
            <person name="Quirk P.G."/>
            <person name="Krulwich T.A."/>
        </authorList>
    </citation>
    <scope>NUCLEOTIDE SEQUENCE</scope>
</reference>
<reference evidence="2" key="1">
    <citation type="submission" date="2018-04" db="EMBL/GenBank/DDBJ databases">
        <authorList>
            <person name="Go L.Y."/>
            <person name="Mitchell J.A."/>
        </authorList>
    </citation>
    <scope>NUCLEOTIDE SEQUENCE</scope>
    <source>
        <tissue evidence="2">Whole organism</tissue>
    </source>
</reference>
<dbReference type="GO" id="GO:0042420">
    <property type="term" value="P:dopamine catabolic process"/>
    <property type="evidence" value="ECO:0007669"/>
    <property type="project" value="TreeGrafter"/>
</dbReference>
<dbReference type="GO" id="GO:0006589">
    <property type="term" value="P:octopamine biosynthetic process"/>
    <property type="evidence" value="ECO:0007669"/>
    <property type="project" value="TreeGrafter"/>
</dbReference>
<name>A0A336LA30_CULSO</name>
<evidence type="ECO:0000313" key="3">
    <source>
        <dbReference type="EMBL" id="SSX32799.1"/>
    </source>
</evidence>
<dbReference type="CDD" id="cd09631">
    <property type="entry name" value="DOMON_DOH"/>
    <property type="match status" value="1"/>
</dbReference>
<protein>
    <submittedName>
        <fullName evidence="2">CSON005438 protein</fullName>
    </submittedName>
</protein>
<evidence type="ECO:0000313" key="2">
    <source>
        <dbReference type="EMBL" id="SSX13365.1"/>
    </source>
</evidence>
<organism evidence="2">
    <name type="scientific">Culicoides sonorensis</name>
    <name type="common">Biting midge</name>
    <dbReference type="NCBI Taxonomy" id="179676"/>
    <lineage>
        <taxon>Eukaryota</taxon>
        <taxon>Metazoa</taxon>
        <taxon>Ecdysozoa</taxon>
        <taxon>Arthropoda</taxon>
        <taxon>Hexapoda</taxon>
        <taxon>Insecta</taxon>
        <taxon>Pterygota</taxon>
        <taxon>Neoptera</taxon>
        <taxon>Endopterygota</taxon>
        <taxon>Diptera</taxon>
        <taxon>Nematocera</taxon>
        <taxon>Chironomoidea</taxon>
        <taxon>Ceratopogonidae</taxon>
        <taxon>Ceratopogoninae</taxon>
        <taxon>Culicoides</taxon>
        <taxon>Monoculicoides</taxon>
    </lineage>
</organism>
<dbReference type="InterPro" id="IPR045266">
    <property type="entry name" value="DOH_DOMON"/>
</dbReference>
<evidence type="ECO:0000259" key="1">
    <source>
        <dbReference type="Pfam" id="PF03351"/>
    </source>
</evidence>
<gene>
    <name evidence="2" type="primary">CSON005438</name>
</gene>
<dbReference type="PANTHER" id="PTHR10157:SF23">
    <property type="entry name" value="MOXD1 HOMOLOG 1"/>
    <property type="match status" value="1"/>
</dbReference>
<dbReference type="InterPro" id="IPR000945">
    <property type="entry name" value="DBH-like"/>
</dbReference>
<dbReference type="InterPro" id="IPR005018">
    <property type="entry name" value="DOMON_domain"/>
</dbReference>
<dbReference type="Pfam" id="PF03351">
    <property type="entry name" value="DOMON"/>
    <property type="match status" value="1"/>
</dbReference>
<dbReference type="GO" id="GO:0004500">
    <property type="term" value="F:dopamine beta-monooxygenase activity"/>
    <property type="evidence" value="ECO:0007669"/>
    <property type="project" value="InterPro"/>
</dbReference>
<dbReference type="GO" id="GO:0030667">
    <property type="term" value="C:secretory granule membrane"/>
    <property type="evidence" value="ECO:0007669"/>
    <property type="project" value="TreeGrafter"/>
</dbReference>
<dbReference type="GO" id="GO:0042421">
    <property type="term" value="P:norepinephrine biosynthetic process"/>
    <property type="evidence" value="ECO:0007669"/>
    <property type="project" value="TreeGrafter"/>
</dbReference>
<accession>A0A336LA30</accession>
<dbReference type="VEuPathDB" id="VectorBase:CSON005438"/>
<dbReference type="PANTHER" id="PTHR10157">
    <property type="entry name" value="DOPAMINE BETA HYDROXYLASE RELATED"/>
    <property type="match status" value="1"/>
</dbReference>
<dbReference type="GO" id="GO:0005615">
    <property type="term" value="C:extracellular space"/>
    <property type="evidence" value="ECO:0007669"/>
    <property type="project" value="TreeGrafter"/>
</dbReference>
<feature type="domain" description="DOMON" evidence="1">
    <location>
        <begin position="70"/>
        <end position="140"/>
    </location>
</feature>
<dbReference type="GO" id="GO:0005507">
    <property type="term" value="F:copper ion binding"/>
    <property type="evidence" value="ECO:0007669"/>
    <property type="project" value="TreeGrafter"/>
</dbReference>
<dbReference type="EMBL" id="UFQS01002157">
    <property type="protein sequence ID" value="SSX13365.1"/>
    <property type="molecule type" value="Genomic_DNA"/>
</dbReference>
<proteinExistence type="predicted"/>